<dbReference type="FunFam" id="3.40.50.720:FF:000173">
    <property type="entry name" value="3-oxoacyl-[acyl-carrier protein] reductase"/>
    <property type="match status" value="1"/>
</dbReference>
<accession>A0A1L7AM46</accession>
<sequence length="247" mass="25381">MSGPQEAPRRRALVTGGASPIGQAISRRLAAEGFAVIVHAHANPDRAEEVAAAIRAAGGMAQPAVFDLADAKATGEGIAALLRDGPVQILVHNAGRHEDVPMAGMSADQWHRVIDVSLNGFFHVLQPLLLPMIGTRWGRIIALSSISALMGNRGQANYAAAKAGLIGAVRSLSLEYAGRGVTANAVAPGIIESPAVAAAITPEQISALVPARRAGRPDEVAELVGFLASDRAAYITGQVISINGGMA</sequence>
<dbReference type="EMBL" id="CP015584">
    <property type="protein sequence ID" value="APT59843.1"/>
    <property type="molecule type" value="Genomic_DNA"/>
</dbReference>
<evidence type="ECO:0000313" key="4">
    <source>
        <dbReference type="EMBL" id="APT59843.1"/>
    </source>
</evidence>
<dbReference type="NCBIfam" id="NF004200">
    <property type="entry name" value="PRK05653.1-5"/>
    <property type="match status" value="1"/>
</dbReference>
<comment type="similarity">
    <text evidence="1">Belongs to the short-chain dehydrogenases/reductases (SDR) family.</text>
</comment>
<dbReference type="NCBIfam" id="NF009466">
    <property type="entry name" value="PRK12826.1-2"/>
    <property type="match status" value="1"/>
</dbReference>
<dbReference type="InterPro" id="IPR002347">
    <property type="entry name" value="SDR_fam"/>
</dbReference>
<keyword evidence="2" id="KW-0560">Oxidoreductase</keyword>
<evidence type="ECO:0000259" key="3">
    <source>
        <dbReference type="SMART" id="SM00822"/>
    </source>
</evidence>
<dbReference type="PRINTS" id="PR00080">
    <property type="entry name" value="SDRFAMILY"/>
</dbReference>
<feature type="domain" description="Ketoreductase" evidence="3">
    <location>
        <begin position="10"/>
        <end position="189"/>
    </location>
</feature>
<dbReference type="SUPFAM" id="SSF51735">
    <property type="entry name" value="NAD(P)-binding Rossmann-fold domains"/>
    <property type="match status" value="1"/>
</dbReference>
<dbReference type="InterPro" id="IPR036291">
    <property type="entry name" value="NAD(P)-bd_dom_sf"/>
</dbReference>
<dbReference type="Proteomes" id="UP000185494">
    <property type="component" value="Chromosome 2"/>
</dbReference>
<dbReference type="AlphaFoldDB" id="A0A1L7AM46"/>
<reference evidence="4 5" key="1">
    <citation type="submission" date="2016-05" db="EMBL/GenBank/DDBJ databases">
        <title>Complete Genome and Methylome Analysis of Psychrotrophic Bacterial Isolates from Antarctic Lake Untersee.</title>
        <authorList>
            <person name="Fomenkov A."/>
            <person name="Akimov V.N."/>
            <person name="Vasilyeva L.V."/>
            <person name="Andersen D."/>
            <person name="Vincze T."/>
            <person name="Roberts R.J."/>
        </authorList>
    </citation>
    <scope>NUCLEOTIDE SEQUENCE [LARGE SCALE GENOMIC DNA]</scope>
    <source>
        <strain evidence="4 5">U14-5</strain>
    </source>
</reference>
<dbReference type="GO" id="GO:0016491">
    <property type="term" value="F:oxidoreductase activity"/>
    <property type="evidence" value="ECO:0007669"/>
    <property type="project" value="UniProtKB-KW"/>
</dbReference>
<evidence type="ECO:0000256" key="2">
    <source>
        <dbReference type="ARBA" id="ARBA00023002"/>
    </source>
</evidence>
<name>A0A1L7AM46_9PROT</name>
<dbReference type="InterPro" id="IPR050259">
    <property type="entry name" value="SDR"/>
</dbReference>
<dbReference type="SMART" id="SM00822">
    <property type="entry name" value="PKS_KR"/>
    <property type="match status" value="1"/>
</dbReference>
<protein>
    <submittedName>
        <fullName evidence="4">3-oxoacyl-ACP reductase</fullName>
    </submittedName>
</protein>
<dbReference type="InterPro" id="IPR057326">
    <property type="entry name" value="KR_dom"/>
</dbReference>
<gene>
    <name evidence="4" type="ORF">RGI145_21290</name>
</gene>
<dbReference type="RefSeq" id="WP_075800554.1">
    <property type="nucleotide sequence ID" value="NZ_CP015584.1"/>
</dbReference>
<organism evidence="4 5">
    <name type="scientific">Roseomonas gilardii</name>
    <dbReference type="NCBI Taxonomy" id="257708"/>
    <lineage>
        <taxon>Bacteria</taxon>
        <taxon>Pseudomonadati</taxon>
        <taxon>Pseudomonadota</taxon>
        <taxon>Alphaproteobacteria</taxon>
        <taxon>Acetobacterales</taxon>
        <taxon>Roseomonadaceae</taxon>
        <taxon>Roseomonas</taxon>
    </lineage>
</organism>
<dbReference type="STRING" id="257708.RGI145_21290"/>
<dbReference type="PANTHER" id="PTHR42879">
    <property type="entry name" value="3-OXOACYL-(ACYL-CARRIER-PROTEIN) REDUCTASE"/>
    <property type="match status" value="1"/>
</dbReference>
<evidence type="ECO:0000256" key="1">
    <source>
        <dbReference type="ARBA" id="ARBA00006484"/>
    </source>
</evidence>
<evidence type="ECO:0000313" key="5">
    <source>
        <dbReference type="Proteomes" id="UP000185494"/>
    </source>
</evidence>
<dbReference type="PRINTS" id="PR00081">
    <property type="entry name" value="GDHRDH"/>
</dbReference>
<dbReference type="KEGG" id="rgi:RGI145_21290"/>
<dbReference type="Pfam" id="PF13561">
    <property type="entry name" value="adh_short_C2"/>
    <property type="match status" value="1"/>
</dbReference>
<dbReference type="PANTHER" id="PTHR42879:SF2">
    <property type="entry name" value="3-OXOACYL-[ACYL-CARRIER-PROTEIN] REDUCTASE FABG"/>
    <property type="match status" value="1"/>
</dbReference>
<dbReference type="Gene3D" id="3.40.50.720">
    <property type="entry name" value="NAD(P)-binding Rossmann-like Domain"/>
    <property type="match status" value="1"/>
</dbReference>
<proteinExistence type="inferred from homology"/>